<evidence type="ECO:0000259" key="6">
    <source>
        <dbReference type="PROSITE" id="PS50268"/>
    </source>
</evidence>
<dbReference type="GO" id="GO:0007156">
    <property type="term" value="P:homophilic cell adhesion via plasma membrane adhesion molecules"/>
    <property type="evidence" value="ECO:0007669"/>
    <property type="project" value="InterPro"/>
</dbReference>
<sequence length="614" mass="68351">MTSALSYEFIPGMTNRSEGRFRVVPDLGYVVTKLNDGYPPAPKHYELGVRAVNNDSATPLTKYGYAFVRVYTTYQNPQFSQDSYTFYLYEESAGIGQVLCMSINNIWSTVTLSSKMGPDFNGVFSMSTNGVVSSLTRLDYDLPFAQKVWYFTAVCTENATDPSPRSSEVEVVIRLLDINDNRPYFQLPYYVKPTTTPESLAVNSEVYRVPGFDLDSAPNALLTYTLTGTNSAWFNVSTDPVTREAIIYVQSSDPHRPIRHLGLRRRLNRSITAEPSATVFIPLQNSNDNAPQMRNFTASVQRKSTAGVIIIQLQAQDIDGSGVNYYFWTGAASAQYPSAGNPQLVIDEKTGIVTVGSATLSSATDARYEIPIRAIDDGSCDGCPPGATTPLRSEIGYLTLTVVDSNNVAPVFTNCPTTNPEFTEQSPVDTPREHKGRHSICNRVQHAHLGPEDYFKVNATTGTISSNSVIDIEQIPMVTLKNYFWLTVRATNIFNGLSSYCTFQVNFIDINDEPPVFDQDEFFTRVIDSSLPSGSFVGEISAYDPDVPNTQMSTVQYFIVSSTPGASLYNLFEQQLGHYSNQQHPIRILRQNHIYSHNRSQESSSFDWHNKDVE</sequence>
<dbReference type="GO" id="GO:0016342">
    <property type="term" value="C:catenin complex"/>
    <property type="evidence" value="ECO:0007669"/>
    <property type="project" value="TreeGrafter"/>
</dbReference>
<feature type="domain" description="Cadherin" evidence="6">
    <location>
        <begin position="188"/>
        <end position="293"/>
    </location>
</feature>
<dbReference type="GO" id="GO:0045296">
    <property type="term" value="F:cadherin binding"/>
    <property type="evidence" value="ECO:0007669"/>
    <property type="project" value="TreeGrafter"/>
</dbReference>
<dbReference type="SUPFAM" id="SSF49313">
    <property type="entry name" value="Cadherin-like"/>
    <property type="match status" value="5"/>
</dbReference>
<dbReference type="PROSITE" id="PS50268">
    <property type="entry name" value="CADHERIN_2"/>
    <property type="match status" value="4"/>
</dbReference>
<reference evidence="8" key="1">
    <citation type="submission" date="2016-11" db="UniProtKB">
        <authorList>
            <consortium name="WormBaseParasite"/>
        </authorList>
    </citation>
    <scope>IDENTIFICATION</scope>
</reference>
<feature type="domain" description="Cadherin" evidence="6">
    <location>
        <begin position="292"/>
        <end position="412"/>
    </location>
</feature>
<feature type="domain" description="Cadherin" evidence="6">
    <location>
        <begin position="429"/>
        <end position="517"/>
    </location>
</feature>
<dbReference type="InterPro" id="IPR015919">
    <property type="entry name" value="Cadherin-like_sf"/>
</dbReference>
<evidence type="ECO:0000256" key="2">
    <source>
        <dbReference type="ARBA" id="ARBA00022737"/>
    </source>
</evidence>
<dbReference type="InterPro" id="IPR002126">
    <property type="entry name" value="Cadherin-like_dom"/>
</dbReference>
<keyword evidence="3 5" id="KW-0106">Calcium</keyword>
<dbReference type="PROSITE" id="PS00232">
    <property type="entry name" value="CADHERIN_1"/>
    <property type="match status" value="1"/>
</dbReference>
<dbReference type="PRINTS" id="PR00205">
    <property type="entry name" value="CADHERIN"/>
</dbReference>
<dbReference type="SMART" id="SM00112">
    <property type="entry name" value="CA"/>
    <property type="match status" value="4"/>
</dbReference>
<dbReference type="GO" id="GO:0016477">
    <property type="term" value="P:cell migration"/>
    <property type="evidence" value="ECO:0007669"/>
    <property type="project" value="TreeGrafter"/>
</dbReference>
<evidence type="ECO:0000313" key="7">
    <source>
        <dbReference type="Proteomes" id="UP000095280"/>
    </source>
</evidence>
<dbReference type="InterPro" id="IPR020894">
    <property type="entry name" value="Cadherin_CS"/>
</dbReference>
<comment type="subcellular location">
    <subcellularLocation>
        <location evidence="1">Membrane</location>
    </subcellularLocation>
</comment>
<proteinExistence type="predicted"/>
<evidence type="ECO:0000256" key="1">
    <source>
        <dbReference type="ARBA" id="ARBA00004370"/>
    </source>
</evidence>
<keyword evidence="7" id="KW-1185">Reference proteome</keyword>
<organism evidence="7 8">
    <name type="scientific">Macrostomum lignano</name>
    <dbReference type="NCBI Taxonomy" id="282301"/>
    <lineage>
        <taxon>Eukaryota</taxon>
        <taxon>Metazoa</taxon>
        <taxon>Spiralia</taxon>
        <taxon>Lophotrochozoa</taxon>
        <taxon>Platyhelminthes</taxon>
        <taxon>Rhabditophora</taxon>
        <taxon>Macrostomorpha</taxon>
        <taxon>Macrostomida</taxon>
        <taxon>Macrostomidae</taxon>
        <taxon>Macrostomum</taxon>
    </lineage>
</organism>
<dbReference type="WBParaSite" id="maker-uti_cns_0010597-snap-gene-0.6-mRNA-1">
    <property type="protein sequence ID" value="maker-uti_cns_0010597-snap-gene-0.6-mRNA-1"/>
    <property type="gene ID" value="maker-uti_cns_0010597-snap-gene-0.6"/>
</dbReference>
<dbReference type="InterPro" id="IPR039808">
    <property type="entry name" value="Cadherin"/>
</dbReference>
<protein>
    <submittedName>
        <fullName evidence="8">Cadherin domain-containing protein</fullName>
    </submittedName>
</protein>
<dbReference type="Proteomes" id="UP000095280">
    <property type="component" value="Unplaced"/>
</dbReference>
<dbReference type="PANTHER" id="PTHR24027:SF438">
    <property type="entry name" value="CADHERIN 23"/>
    <property type="match status" value="1"/>
</dbReference>
<dbReference type="PANTHER" id="PTHR24027">
    <property type="entry name" value="CADHERIN-23"/>
    <property type="match status" value="1"/>
</dbReference>
<evidence type="ECO:0000313" key="8">
    <source>
        <dbReference type="WBParaSite" id="maker-uti_cns_0010597-snap-gene-0.6-mRNA-1"/>
    </source>
</evidence>
<dbReference type="GO" id="GO:0005509">
    <property type="term" value="F:calcium ion binding"/>
    <property type="evidence" value="ECO:0007669"/>
    <property type="project" value="UniProtKB-UniRule"/>
</dbReference>
<dbReference type="GO" id="GO:0031175">
    <property type="term" value="P:neuron projection development"/>
    <property type="evidence" value="ECO:0007669"/>
    <property type="project" value="TreeGrafter"/>
</dbReference>
<dbReference type="AlphaFoldDB" id="A0A1I8I8M7"/>
<evidence type="ECO:0000256" key="5">
    <source>
        <dbReference type="PROSITE-ProRule" id="PRU00043"/>
    </source>
</evidence>
<keyword evidence="4" id="KW-0472">Membrane</keyword>
<evidence type="ECO:0000256" key="3">
    <source>
        <dbReference type="ARBA" id="ARBA00022837"/>
    </source>
</evidence>
<accession>A0A1I8I8M7</accession>
<evidence type="ECO:0000256" key="4">
    <source>
        <dbReference type="ARBA" id="ARBA00023136"/>
    </source>
</evidence>
<keyword evidence="2" id="KW-0677">Repeat</keyword>
<name>A0A1I8I8M7_9PLAT</name>
<dbReference type="CDD" id="cd11304">
    <property type="entry name" value="Cadherin_repeat"/>
    <property type="match status" value="3"/>
</dbReference>
<dbReference type="GO" id="GO:0008013">
    <property type="term" value="F:beta-catenin binding"/>
    <property type="evidence" value="ECO:0007669"/>
    <property type="project" value="TreeGrafter"/>
</dbReference>
<feature type="domain" description="Cadherin" evidence="6">
    <location>
        <begin position="124"/>
        <end position="185"/>
    </location>
</feature>
<dbReference type="Gene3D" id="2.60.40.60">
    <property type="entry name" value="Cadherins"/>
    <property type="match status" value="5"/>
</dbReference>